<dbReference type="RefSeq" id="WP_147651411.1">
    <property type="nucleotide sequence ID" value="NZ_CP042383.1"/>
</dbReference>
<dbReference type="InterPro" id="IPR000209">
    <property type="entry name" value="Peptidase_S8/S53_dom"/>
</dbReference>
<dbReference type="InterPro" id="IPR051048">
    <property type="entry name" value="Peptidase_S8/S53_subtilisin"/>
</dbReference>
<dbReference type="InterPro" id="IPR046450">
    <property type="entry name" value="PA_dom_sf"/>
</dbReference>
<dbReference type="PANTHER" id="PTHR43399:SF4">
    <property type="entry name" value="CELL WALL-ASSOCIATED PROTEASE"/>
    <property type="match status" value="1"/>
</dbReference>
<evidence type="ECO:0000256" key="10">
    <source>
        <dbReference type="RuleBase" id="RU003355"/>
    </source>
</evidence>
<gene>
    <name evidence="16" type="ORF">FGL85_07025</name>
</gene>
<feature type="active site" description="Charge relay system" evidence="8 9">
    <location>
        <position position="218"/>
    </location>
</feature>
<evidence type="ECO:0000259" key="13">
    <source>
        <dbReference type="Pfam" id="PF00082"/>
    </source>
</evidence>
<keyword evidence="4" id="KW-0732">Signal</keyword>
<keyword evidence="12" id="KW-0812">Transmembrane</keyword>
<feature type="domain" description="PA" evidence="14">
    <location>
        <begin position="480"/>
        <end position="555"/>
    </location>
</feature>
<dbReference type="InterPro" id="IPR036852">
    <property type="entry name" value="Peptidase_S8/S53_dom_sf"/>
</dbReference>
<dbReference type="InterPro" id="IPR023827">
    <property type="entry name" value="Peptidase_S8_Asp-AS"/>
</dbReference>
<evidence type="ECO:0000256" key="12">
    <source>
        <dbReference type="SAM" id="Phobius"/>
    </source>
</evidence>
<sequence>MGVVRKKTTSLFLVSTILSSLVVNPQSVTVFGDVTKGLADKVSKAKLKKTLDSAASEAKKNQKTTFEEKVKAQLKAKGLAVPSSSSELQNKTVTVIVELDKKAASQSTASPTGSTKSINLIDKATQSTIEAQKPVRDQVAKLTGNKPKKTFGYLLNGFSINAKVSDISAIQAIKGVKAVTPANVYAPQDQSANEIANVPQVWSKYKLKGEGTLIAIIDSGIDPTHKDLTLDNNSSEKLTQSESSAAIQKLGYGKWYSDKVPFAYNYADGTSDTVYDTGASEMHGMHVAGIAAANGKATAETGSDTTKYVVGVAPNAQLLDMKVFSNNGGGAYSDDIVSAIEDSVKLGANVINMSLGSVGGNQDQDDPEQEAVNQAAKEGVVPVISAGNNGLSTSADATNNQSTSLTNDNGTVGSPGVAADAITVASSENTTMVSPWLDLTTASGAQTLKDPLVTQLSDKADLTKLNGKALYLAKNGSDGLPGVGNAKDFDSDVKGKVAVVMRGSIAFTEKQENALNAGAAGLIIINNKPDETALNFSMNTSIPTMGILYDGGQSLLAYVKDHSNQTYNFAVKNLTTPNASTGKMSTFSSYGPTPDLTLKPDVTAPGGQIWSTANNNSYQEMSGTSMASPFTAGVSALVTQSLAGSVAASNINQYVKTDLMNTAVPLYDKDHPDAIVSPRRQGAGLVQVDKAVDNKVFATATSGDASISLKEITSNTQTMTVQLTNNGKDKATYSFNNYGGVWTNSATSQQNAYDDKLSGAAINLASATNHKGESVLDGNQKITVAANDTVTVKVKLTLPQQVTNSYVEGYVGFQAENNGVTTSAQNLVVPYLGYYGQWNSQKIFDDPIWTGNSYYGTSYFMDGEQNILGLNAKGDNITPSNIAFSPNFDDSQDTATPIVSLWRNAKNLTAQIYKNDPDDDKNANQKPIRTLYIDPEVTKTYYNASTGSYTSYTGNSLRWNGTVWNAKTGQYDTATDGQYYYKISAESESGSTDKQSQTLPIKLDTVAPTIDFDKSSLSVGSDGAYHLKATVKDELSGIASFGKVVVAINGVSATYDQPLSDSHTLKQAIDVTLNADQVSALQAGKNNIQIGAYDNAGNFGNAEELVQAPDKTTYGLVLYDLNDNEVITTNSAIYHRRYNTITLMGSYPSDFYVNSKLVEVDPQTQVFDMTDSKNGIPLPEDGKFVFSTDEAGKNVIRVVQTRISVTEPVIHLDHANEKLSTDQTTFNMSGTLDDIDSLDTLVVGNLSTNQITNITKDVKSTGDNKGSFSANVPLQFGDNTLVAQAADKDGNVNDVVKFTVNSSADAQFISDPSSVISFDNDLNYGLNVVSSTTSSYDKDTQTLTISGHLKHAVDDNGLMISETAGPKRTVVNYDPKTLTFETKIKAAPNTKVSVPVQVKYQGQNIVDNSLQFYIDTTLPDLSLFNESSLQRLSDGSYQIKTNQSPYQLSGSANDNYDGYAININGDMIENQKFSFIFSKGNNGQMSQFNVPLDLTTGDNIADITVSDAVGNQTSKKLNVRYYKATLDQPIISASTTAPTNKSVSLTAETGKLPTDAPSDDNIHSEYSLDQGKSWIKYNDHVVIGSNTKVEFKAVDDYGNESEVVTTSVTNIVPQIESQATISTQYDAAHKTAIVSLGMTDQLPNPDVAGTSLQYSLDEGKTWQAYEKSLTIAKKQVVQARTIDKAGNVGRVMTVTLFADKGAKPSGDQKSSSNGNSSGSGSNGSSESQSGNVSGNHKTGSDLTPFNSSSSASATALTAKKSNNVGKAALPDTAGLITLSVVVAGMVVSLIFMTIVTIKRKHD</sequence>
<evidence type="ECO:0000256" key="7">
    <source>
        <dbReference type="ARBA" id="ARBA00022825"/>
    </source>
</evidence>
<dbReference type="PRINTS" id="PR00723">
    <property type="entry name" value="SUBTILISIN"/>
</dbReference>
<dbReference type="GO" id="GO:0006508">
    <property type="term" value="P:proteolysis"/>
    <property type="evidence" value="ECO:0007669"/>
    <property type="project" value="UniProtKB-KW"/>
</dbReference>
<evidence type="ECO:0000256" key="11">
    <source>
        <dbReference type="SAM" id="MobiDB-lite"/>
    </source>
</evidence>
<keyword evidence="6 9" id="KW-0378">Hydrolase</keyword>
<dbReference type="InterPro" id="IPR023828">
    <property type="entry name" value="Peptidase_S8_Ser-AS"/>
</dbReference>
<dbReference type="SUPFAM" id="SSF52743">
    <property type="entry name" value="Subtilisin-like"/>
    <property type="match status" value="1"/>
</dbReference>
<dbReference type="Proteomes" id="UP000321296">
    <property type="component" value="Chromosome"/>
</dbReference>
<keyword evidence="7 9" id="KW-0720">Serine protease</keyword>
<dbReference type="Pfam" id="PF02225">
    <property type="entry name" value="PA"/>
    <property type="match status" value="1"/>
</dbReference>
<dbReference type="GO" id="GO:0016020">
    <property type="term" value="C:membrane"/>
    <property type="evidence" value="ECO:0007669"/>
    <property type="project" value="InterPro"/>
</dbReference>
<keyword evidence="5" id="KW-0677">Repeat</keyword>
<dbReference type="PROSITE" id="PS00136">
    <property type="entry name" value="SUBTILASE_ASP"/>
    <property type="match status" value="1"/>
</dbReference>
<dbReference type="Pfam" id="PF00082">
    <property type="entry name" value="Peptidase_S8"/>
    <property type="match status" value="1"/>
</dbReference>
<dbReference type="SUPFAM" id="SSF52025">
    <property type="entry name" value="PA domain"/>
    <property type="match status" value="1"/>
</dbReference>
<keyword evidence="2" id="KW-0964">Secreted</keyword>
<dbReference type="Gene3D" id="2.60.40.1710">
    <property type="entry name" value="Subtilisin-like superfamily"/>
    <property type="match status" value="1"/>
</dbReference>
<evidence type="ECO:0000256" key="9">
    <source>
        <dbReference type="PROSITE-ProRule" id="PRU01240"/>
    </source>
</evidence>
<dbReference type="KEGG" id="lpse:FGL85_07025"/>
<protein>
    <submittedName>
        <fullName evidence="16">S8 family serine peptidase</fullName>
    </submittedName>
</protein>
<accession>A0A5B8T011</accession>
<keyword evidence="3 9" id="KW-0645">Protease</keyword>
<evidence type="ECO:0000313" key="17">
    <source>
        <dbReference type="Proteomes" id="UP000321296"/>
    </source>
</evidence>
<dbReference type="InterPro" id="IPR034216">
    <property type="entry name" value="C5a_Peptidase"/>
</dbReference>
<dbReference type="InterPro" id="IPR003137">
    <property type="entry name" value="PA_domain"/>
</dbReference>
<dbReference type="Gene3D" id="3.50.30.30">
    <property type="match status" value="1"/>
</dbReference>
<evidence type="ECO:0000256" key="6">
    <source>
        <dbReference type="ARBA" id="ARBA00022801"/>
    </source>
</evidence>
<dbReference type="Gene3D" id="3.40.50.200">
    <property type="entry name" value="Peptidase S8/S53 domain"/>
    <property type="match status" value="1"/>
</dbReference>
<keyword evidence="12" id="KW-1133">Transmembrane helix</keyword>
<dbReference type="Pfam" id="PF06280">
    <property type="entry name" value="fn3_5"/>
    <property type="match status" value="1"/>
</dbReference>
<dbReference type="PROSITE" id="PS00137">
    <property type="entry name" value="SUBTILASE_HIS"/>
    <property type="match status" value="1"/>
</dbReference>
<evidence type="ECO:0000256" key="5">
    <source>
        <dbReference type="ARBA" id="ARBA00022737"/>
    </source>
</evidence>
<dbReference type="Gene3D" id="2.60.40.10">
    <property type="entry name" value="Immunoglobulins"/>
    <property type="match status" value="3"/>
</dbReference>
<evidence type="ECO:0000256" key="3">
    <source>
        <dbReference type="ARBA" id="ARBA00022670"/>
    </source>
</evidence>
<dbReference type="PROSITE" id="PS00138">
    <property type="entry name" value="SUBTILASE_SER"/>
    <property type="match status" value="1"/>
</dbReference>
<dbReference type="EMBL" id="CP042383">
    <property type="protein sequence ID" value="QEA42276.1"/>
    <property type="molecule type" value="Genomic_DNA"/>
</dbReference>
<feature type="domain" description="Peptidase S8/S53" evidence="13">
    <location>
        <begin position="209"/>
        <end position="684"/>
    </location>
</feature>
<dbReference type="InterPro" id="IPR015500">
    <property type="entry name" value="Peptidase_S8_subtilisin-rel"/>
</dbReference>
<dbReference type="CDD" id="cd07475">
    <property type="entry name" value="Peptidases_S8_C5a_Peptidase"/>
    <property type="match status" value="1"/>
</dbReference>
<evidence type="ECO:0000313" key="16">
    <source>
        <dbReference type="EMBL" id="QEA42276.1"/>
    </source>
</evidence>
<name>A0A5B8T011_LEUPS</name>
<keyword evidence="12" id="KW-0472">Membrane</keyword>
<feature type="active site" description="Charge relay system" evidence="8 9">
    <location>
        <position position="283"/>
    </location>
</feature>
<evidence type="ECO:0000256" key="4">
    <source>
        <dbReference type="ARBA" id="ARBA00022729"/>
    </source>
</evidence>
<dbReference type="PROSITE" id="PS51892">
    <property type="entry name" value="SUBTILASE"/>
    <property type="match status" value="1"/>
</dbReference>
<organism evidence="16 17">
    <name type="scientific">Leuconostoc pseudomesenteroides</name>
    <dbReference type="NCBI Taxonomy" id="33968"/>
    <lineage>
        <taxon>Bacteria</taxon>
        <taxon>Bacillati</taxon>
        <taxon>Bacillota</taxon>
        <taxon>Bacilli</taxon>
        <taxon>Lactobacillales</taxon>
        <taxon>Lactobacillaceae</taxon>
        <taxon>Leuconostoc</taxon>
    </lineage>
</organism>
<evidence type="ECO:0000256" key="1">
    <source>
        <dbReference type="ARBA" id="ARBA00011073"/>
    </source>
</evidence>
<feature type="region of interest" description="Disordered" evidence="11">
    <location>
        <begin position="1699"/>
        <end position="1749"/>
    </location>
</feature>
<feature type="compositionally biased region" description="Low complexity" evidence="11">
    <location>
        <begin position="1710"/>
        <end position="1735"/>
    </location>
</feature>
<dbReference type="PANTHER" id="PTHR43399">
    <property type="entry name" value="SUBTILISIN-RELATED"/>
    <property type="match status" value="1"/>
</dbReference>
<dbReference type="InterPro" id="IPR013783">
    <property type="entry name" value="Ig-like_fold"/>
</dbReference>
<proteinExistence type="inferred from homology"/>
<feature type="active site" description="Charge relay system" evidence="8 9">
    <location>
        <position position="625"/>
    </location>
</feature>
<feature type="compositionally biased region" description="Polar residues" evidence="11">
    <location>
        <begin position="1736"/>
        <end position="1746"/>
    </location>
</feature>
<dbReference type="InterPro" id="IPR010435">
    <property type="entry name" value="C5a/SBT2-like_Fn3"/>
</dbReference>
<evidence type="ECO:0000259" key="15">
    <source>
        <dbReference type="Pfam" id="PF06280"/>
    </source>
</evidence>
<dbReference type="GO" id="GO:0004252">
    <property type="term" value="F:serine-type endopeptidase activity"/>
    <property type="evidence" value="ECO:0007669"/>
    <property type="project" value="UniProtKB-UniRule"/>
</dbReference>
<reference evidence="16 17" key="1">
    <citation type="submission" date="2019-06" db="EMBL/GenBank/DDBJ databases">
        <title>Genome analyses of bacteria isolated from kimchi.</title>
        <authorList>
            <person name="Lee S."/>
            <person name="Ahn S."/>
            <person name="Roh S."/>
        </authorList>
    </citation>
    <scope>NUCLEOTIDE SEQUENCE [LARGE SCALE GENOMIC DNA]</scope>
    <source>
        <strain evidence="16 17">CBA3630</strain>
    </source>
</reference>
<feature type="transmembrane region" description="Helical" evidence="12">
    <location>
        <begin position="1773"/>
        <end position="1797"/>
    </location>
</feature>
<evidence type="ECO:0000256" key="8">
    <source>
        <dbReference type="PIRSR" id="PIRSR615500-1"/>
    </source>
</evidence>
<dbReference type="InterPro" id="IPR022398">
    <property type="entry name" value="Peptidase_S8_His-AS"/>
</dbReference>
<evidence type="ECO:0000256" key="2">
    <source>
        <dbReference type="ARBA" id="ARBA00022525"/>
    </source>
</evidence>
<feature type="domain" description="C5a peptidase/Subtilisin-like protease SBT2-like Fn3-like" evidence="15">
    <location>
        <begin position="707"/>
        <end position="832"/>
    </location>
</feature>
<evidence type="ECO:0000259" key="14">
    <source>
        <dbReference type="Pfam" id="PF02225"/>
    </source>
</evidence>
<comment type="similarity">
    <text evidence="1 9 10">Belongs to the peptidase S8 family.</text>
</comment>